<feature type="compositionally biased region" description="Low complexity" evidence="1">
    <location>
        <begin position="487"/>
        <end position="508"/>
    </location>
</feature>
<protein>
    <submittedName>
        <fullName evidence="3">Insulinase family protein</fullName>
    </submittedName>
</protein>
<dbReference type="AlphaFoldDB" id="A0A8T6R5Z7"/>
<dbReference type="SUPFAM" id="SSF63411">
    <property type="entry name" value="LuxS/MPP-like metallohydrolase"/>
    <property type="match status" value="2"/>
</dbReference>
<feature type="domain" description="Peptidase M16 C-terminal" evidence="2">
    <location>
        <begin position="220"/>
        <end position="300"/>
    </location>
</feature>
<dbReference type="Gene3D" id="3.30.830.10">
    <property type="entry name" value="Metalloenzyme, LuxS/M16 peptidase-like"/>
    <property type="match status" value="2"/>
</dbReference>
<feature type="region of interest" description="Disordered" evidence="1">
    <location>
        <begin position="472"/>
        <end position="508"/>
    </location>
</feature>
<evidence type="ECO:0000313" key="4">
    <source>
        <dbReference type="Proteomes" id="UP000287866"/>
    </source>
</evidence>
<evidence type="ECO:0000313" key="3">
    <source>
        <dbReference type="EMBL" id="NHA69182.1"/>
    </source>
</evidence>
<evidence type="ECO:0000259" key="2">
    <source>
        <dbReference type="Pfam" id="PF05193"/>
    </source>
</evidence>
<proteinExistence type="predicted"/>
<dbReference type="InterPro" id="IPR007863">
    <property type="entry name" value="Peptidase_M16_C"/>
</dbReference>
<evidence type="ECO:0000256" key="1">
    <source>
        <dbReference type="SAM" id="MobiDB-lite"/>
    </source>
</evidence>
<gene>
    <name evidence="3" type="ORF">EPD83_014145</name>
</gene>
<dbReference type="GO" id="GO:0046872">
    <property type="term" value="F:metal ion binding"/>
    <property type="evidence" value="ECO:0007669"/>
    <property type="project" value="InterPro"/>
</dbReference>
<dbReference type="EMBL" id="SAYU02000050">
    <property type="protein sequence ID" value="NHA69182.1"/>
    <property type="molecule type" value="Genomic_DNA"/>
</dbReference>
<name>A0A8T6R5Z7_9MICO</name>
<organism evidence="3 4">
    <name type="scientific">Phycicoccus flavus</name>
    <dbReference type="NCBI Taxonomy" id="2502783"/>
    <lineage>
        <taxon>Bacteria</taxon>
        <taxon>Bacillati</taxon>
        <taxon>Actinomycetota</taxon>
        <taxon>Actinomycetes</taxon>
        <taxon>Micrococcales</taxon>
        <taxon>Intrasporangiaceae</taxon>
        <taxon>Phycicoccus</taxon>
    </lineage>
</organism>
<dbReference type="RefSeq" id="WP_165566740.1">
    <property type="nucleotide sequence ID" value="NZ_SAYU02000050.1"/>
</dbReference>
<reference evidence="3" key="1">
    <citation type="submission" date="2020-03" db="EMBL/GenBank/DDBJ databases">
        <title>Phycicoccus flavus sp. nov., a novel endophytic actinobacterium isolated from branch of Kandelia candel.</title>
        <authorList>
            <person name="Tuo L."/>
        </authorList>
    </citation>
    <scope>NUCLEOTIDE SEQUENCE</scope>
    <source>
        <strain evidence="3">CMS6Z-2</strain>
    </source>
</reference>
<comment type="caution">
    <text evidence="3">The sequence shown here is derived from an EMBL/GenBank/DDBJ whole genome shotgun (WGS) entry which is preliminary data.</text>
</comment>
<keyword evidence="4" id="KW-1185">Reference proteome</keyword>
<sequence length="519" mass="54652">MTETTVDGIPTLFARREDGQYAGGIVFRVGWADETLAVRGLTHLVEHLALHGVAARDVHHNGETHALHTHLYASGTAEQVVRVLNGVCAALCDLPVDRLETEKEVLRAEARGRGGAGSSMAGMRHGARGHGLSSYAELGLANVDAGLTVMWANEAFSRDNAVLWLSGESMPEGLSLTLPEGERQSLPPVTDVLGPTPAYYLDGSEDVVHVTAVVPRSCRAMLFTELLSRALFADLRQRDGLGYSASATYRVRDAEHAVVAVVADCLPERRGAAVGAVVDTLARLRWGSVPADELEEVRAAALAAVATSRTLPHTGLPARALEMLLGREPDDPAVLEDELRAVTADDVRAAAEDFHATALAQVPELGLEWAGWAAAPVSSDTAVDGTGYASLAADGPTLVVGDDGLTLRSDRGRSTVHFDRVAAMLAYADGGRSLLGEDGFHVAVEPTLLALDEDVVARIDAAVDPARVVRRPAREAASLPRPAGHSPEAAGPPAGQGAGEPLAPSSPLLRRLWRAARGR</sequence>
<dbReference type="InterPro" id="IPR011249">
    <property type="entry name" value="Metalloenz_LuxS/M16"/>
</dbReference>
<dbReference type="Proteomes" id="UP000287866">
    <property type="component" value="Unassembled WGS sequence"/>
</dbReference>
<accession>A0A8T6R5Z7</accession>
<dbReference type="Pfam" id="PF05193">
    <property type="entry name" value="Peptidase_M16_C"/>
    <property type="match status" value="1"/>
</dbReference>